<dbReference type="AlphaFoldDB" id="A0A1S8NBI9"/>
<keyword evidence="1" id="KW-1133">Transmembrane helix</keyword>
<name>A0A1S8NBI9_CLOSA</name>
<proteinExistence type="predicted"/>
<dbReference type="InterPro" id="IPR043730">
    <property type="entry name" value="DUF5673"/>
</dbReference>
<protein>
    <recommendedName>
        <fullName evidence="2">DUF5673 domain-containing protein</fullName>
    </recommendedName>
</protein>
<feature type="transmembrane region" description="Helical" evidence="1">
    <location>
        <begin position="6"/>
        <end position="22"/>
    </location>
</feature>
<feature type="transmembrane region" description="Helical" evidence="1">
    <location>
        <begin position="59"/>
        <end position="77"/>
    </location>
</feature>
<feature type="domain" description="DUF5673" evidence="2">
    <location>
        <begin position="78"/>
        <end position="140"/>
    </location>
</feature>
<evidence type="ECO:0000313" key="4">
    <source>
        <dbReference type="Proteomes" id="UP000191154"/>
    </source>
</evidence>
<sequence length="149" mass="17205">MEISTILPILFIVAMDVVLFIIDRKNKIIFRGRNKYGIIVPIMVVVFIIVTIASKSFVLNAYNIILLIAILPIAVLGNKSGLTQKGILLNSYVAIWEKIESYSLDEEASRYVLSYKTNAGVRKIYFKKENIEEVRKYLSRAINYKHYRR</sequence>
<dbReference type="RefSeq" id="WP_077865209.1">
    <property type="nucleotide sequence ID" value="NZ_LZYZ01000003.1"/>
</dbReference>
<evidence type="ECO:0000313" key="3">
    <source>
        <dbReference type="EMBL" id="OOM13829.1"/>
    </source>
</evidence>
<evidence type="ECO:0000256" key="1">
    <source>
        <dbReference type="SAM" id="Phobius"/>
    </source>
</evidence>
<dbReference type="Proteomes" id="UP000191154">
    <property type="component" value="Unassembled WGS sequence"/>
</dbReference>
<gene>
    <name evidence="3" type="ORF">CLOSAC_19150</name>
</gene>
<dbReference type="EMBL" id="LZYZ01000003">
    <property type="protein sequence ID" value="OOM13829.1"/>
    <property type="molecule type" value="Genomic_DNA"/>
</dbReference>
<keyword evidence="1" id="KW-0472">Membrane</keyword>
<accession>A0A1S8NBI9</accession>
<keyword evidence="1" id="KW-0812">Transmembrane</keyword>
<dbReference type="Pfam" id="PF18923">
    <property type="entry name" value="DUF5673"/>
    <property type="match status" value="1"/>
</dbReference>
<comment type="caution">
    <text evidence="3">The sequence shown here is derived from an EMBL/GenBank/DDBJ whole genome shotgun (WGS) entry which is preliminary data.</text>
</comment>
<organism evidence="3 4">
    <name type="scientific">Clostridium saccharobutylicum</name>
    <dbReference type="NCBI Taxonomy" id="169679"/>
    <lineage>
        <taxon>Bacteria</taxon>
        <taxon>Bacillati</taxon>
        <taxon>Bacillota</taxon>
        <taxon>Clostridia</taxon>
        <taxon>Eubacteriales</taxon>
        <taxon>Clostridiaceae</taxon>
        <taxon>Clostridium</taxon>
    </lineage>
</organism>
<evidence type="ECO:0000259" key="2">
    <source>
        <dbReference type="Pfam" id="PF18923"/>
    </source>
</evidence>
<feature type="transmembrane region" description="Helical" evidence="1">
    <location>
        <begin position="34"/>
        <end position="53"/>
    </location>
</feature>
<reference evidence="3 4" key="1">
    <citation type="submission" date="2016-05" db="EMBL/GenBank/DDBJ databases">
        <title>Microbial solvent formation.</title>
        <authorList>
            <person name="Poehlein A."/>
            <person name="Montoya Solano J.D."/>
            <person name="Flitsch S."/>
            <person name="Krabben P."/>
            <person name="Duerre P."/>
            <person name="Daniel R."/>
        </authorList>
    </citation>
    <scope>NUCLEOTIDE SEQUENCE [LARGE SCALE GENOMIC DNA]</scope>
    <source>
        <strain evidence="3 4">L1-8</strain>
    </source>
</reference>